<dbReference type="InterPro" id="IPR036393">
    <property type="entry name" value="AceGlu_kinase-like_sf"/>
</dbReference>
<evidence type="ECO:0000256" key="10">
    <source>
        <dbReference type="ARBA" id="ARBA00023128"/>
    </source>
</evidence>
<keyword evidence="8" id="KW-0808">Transferase</keyword>
<dbReference type="InterPro" id="IPR006855">
    <property type="entry name" value="Vertebrate-like_GNAT_dom"/>
</dbReference>
<evidence type="ECO:0000256" key="13">
    <source>
        <dbReference type="ARBA" id="ARBA00030346"/>
    </source>
</evidence>
<evidence type="ECO:0000259" key="17">
    <source>
        <dbReference type="PROSITE" id="PS51186"/>
    </source>
</evidence>
<dbReference type="AlphaFoldDB" id="A0A5C3FC53"/>
<feature type="region of interest" description="Disordered" evidence="16">
    <location>
        <begin position="110"/>
        <end position="222"/>
    </location>
</feature>
<dbReference type="FunFam" id="3.40.630.30:FF:000070">
    <property type="entry name" value="Acetylglutamate kinase"/>
    <property type="match status" value="1"/>
</dbReference>
<dbReference type="InterPro" id="IPR000182">
    <property type="entry name" value="GNAT_dom"/>
</dbReference>
<feature type="compositionally biased region" description="Low complexity" evidence="16">
    <location>
        <begin position="373"/>
        <end position="382"/>
    </location>
</feature>
<gene>
    <name evidence="19" type="ORF">PSFLO_07465</name>
</gene>
<dbReference type="OrthoDB" id="5585968at2759"/>
<organism evidence="19 20">
    <name type="scientific">Pseudozyma flocculosa</name>
    <dbReference type="NCBI Taxonomy" id="84751"/>
    <lineage>
        <taxon>Eukaryota</taxon>
        <taxon>Fungi</taxon>
        <taxon>Dikarya</taxon>
        <taxon>Basidiomycota</taxon>
        <taxon>Ustilaginomycotina</taxon>
        <taxon>Ustilaginomycetes</taxon>
        <taxon>Ustilaginales</taxon>
        <taxon>Ustilaginaceae</taxon>
        <taxon>Pseudozyma</taxon>
    </lineage>
</organism>
<feature type="domain" description="N-acetyltransferase" evidence="17">
    <location>
        <begin position="718"/>
        <end position="880"/>
    </location>
</feature>
<evidence type="ECO:0000313" key="19">
    <source>
        <dbReference type="EMBL" id="SPO41982.1"/>
    </source>
</evidence>
<evidence type="ECO:0000256" key="12">
    <source>
        <dbReference type="ARBA" id="ARBA00030322"/>
    </source>
</evidence>
<comment type="similarity">
    <text evidence="4">Belongs to the acetyltransferase family.</text>
</comment>
<protein>
    <recommendedName>
        <fullName evidence="6">Amino-acid acetyltransferase, mitochondrial</fullName>
        <ecNumber evidence="5">2.3.1.1</ecNumber>
    </recommendedName>
    <alternativeName>
        <fullName evidence="12">Arginine-requiring protein 2</fullName>
    </alternativeName>
    <alternativeName>
        <fullName evidence="13">Glutamate N-acetyltransferase</fullName>
    </alternativeName>
    <alternativeName>
        <fullName evidence="14">N-acetylglutamate synthase</fullName>
    </alternativeName>
</protein>
<evidence type="ECO:0000256" key="4">
    <source>
        <dbReference type="ARBA" id="ARBA00008694"/>
    </source>
</evidence>
<evidence type="ECO:0000256" key="16">
    <source>
        <dbReference type="SAM" id="MobiDB-lite"/>
    </source>
</evidence>
<feature type="compositionally biased region" description="Pro residues" evidence="16">
    <location>
        <begin position="563"/>
        <end position="573"/>
    </location>
</feature>
<feature type="domain" description="N-acetyltransferase" evidence="18">
    <location>
        <begin position="715"/>
        <end position="916"/>
    </location>
</feature>
<evidence type="ECO:0000256" key="2">
    <source>
        <dbReference type="ARBA" id="ARBA00004173"/>
    </source>
</evidence>
<comment type="function">
    <text evidence="1">N-acetylglutamate synthase involved in arginine biosynthesis.</text>
</comment>
<evidence type="ECO:0000256" key="14">
    <source>
        <dbReference type="ARBA" id="ARBA00033251"/>
    </source>
</evidence>
<evidence type="ECO:0000256" key="3">
    <source>
        <dbReference type="ARBA" id="ARBA00004925"/>
    </source>
</evidence>
<sequence>MRPMLHCRPRLAAGARTATVASRRAFYADVYEGEAHLFDRAEPSRTGARRRPLPSLVELASVAADGSGQMSSADDGYGFERQMQRRMQNLIMEILQAQPSLRDSKSYLNSFAPRKQPRPDTKQQQQQPFFQHNPHASNHDPQHSRQRPAQPSAPHPQPHPPSSAAPPPHFEFPIPPHVAHPGSLHNPSTTIANPDRSIADADADPDPVSNHPSGAGPRSLSAQLPRSIREKLHEQHRLQRGLAAAADAVTSASTSPGAAADRYSPAPSTSTADAITPRENATVAIPPTTSTSDSLADSHTALVKVQGPFTDRQLDSIAEGLVYLKKLGLVSVCVVDHDDWPEFAAEVDARGQYVAQSEELEQQRMQRWLVGPSQSVVAASSPSPSPSPPERFGPGLRPGSIGRKQERLRKRILADTLRLADALTRKGAMARPLPQAVVRVDAGAAAAAEQEARLDAPGGGVDAAASRATRPPLVSDDSLATIRSALAANQIPVLAPFAIYENDAEGTLDTLCIKADDMMVALARDMVVAARRADAERDQAYYAQGDGAGSGEAAAASSASPSSPSPPSPPSPPSSSSTTTQPPPPPPPLYGLGGEVDLMPLRLMVINREGGIPSHARGGDPHLSINLASEYHQIRSSFIWSHSHPTALRNLDAISDCLSYMPKTSSGVLVTHRSPRSLIANLITNKAAHSPSLPHRLLANKKDVRHTPTIIRPGLPIRVIESLDGVDRHRLAALLEASFRRRLDGDAYFARLAQRLDFVIVTGDYQGAAIVTREFAPDDDPATAEPIAYLDKFAVLPEMQGSGTVDFLWGALRDEVQGLGLLDALNDNGGKGGYGRGRDLVWKSRSNNPVNKWYYERSNGFVRIDTDPAARAATAEKADRGEVATPAWQLFWCDAEDKLARLSGERRLVAGPSRQLDEEAEADQDADQDAFAHYARDDVPSAGLGGGGSVEGHGLLRPGRDPLLTLLPIVAPEEGGRLERWAKCMATIPTAWAD</sequence>
<dbReference type="EC" id="2.3.1.1" evidence="5"/>
<feature type="compositionally biased region" description="Low complexity" evidence="16">
    <location>
        <begin position="122"/>
        <end position="131"/>
    </location>
</feature>
<evidence type="ECO:0000256" key="7">
    <source>
        <dbReference type="ARBA" id="ARBA00022605"/>
    </source>
</evidence>
<feature type="compositionally biased region" description="Pro residues" evidence="16">
    <location>
        <begin position="151"/>
        <end position="178"/>
    </location>
</feature>
<dbReference type="PANTHER" id="PTHR23342">
    <property type="entry name" value="N-ACETYLGLUTAMATE SYNTHASE"/>
    <property type="match status" value="1"/>
</dbReference>
<evidence type="ECO:0000259" key="18">
    <source>
        <dbReference type="PROSITE" id="PS51731"/>
    </source>
</evidence>
<dbReference type="UniPathway" id="UPA00068"/>
<keyword evidence="9" id="KW-0809">Transit peptide</keyword>
<evidence type="ECO:0000256" key="8">
    <source>
        <dbReference type="ARBA" id="ARBA00022679"/>
    </source>
</evidence>
<name>A0A5C3FC53_9BASI</name>
<dbReference type="EMBL" id="OOIP01000034">
    <property type="protein sequence ID" value="SPO41982.1"/>
    <property type="molecule type" value="Genomic_DNA"/>
</dbReference>
<keyword evidence="7" id="KW-0028">Amino-acid biosynthesis</keyword>
<dbReference type="PROSITE" id="PS51731">
    <property type="entry name" value="GNAT_NAGS"/>
    <property type="match status" value="1"/>
</dbReference>
<dbReference type="GO" id="GO:0006526">
    <property type="term" value="P:L-arginine biosynthetic process"/>
    <property type="evidence" value="ECO:0007669"/>
    <property type="project" value="UniProtKB-UniPathway"/>
</dbReference>
<evidence type="ECO:0000256" key="11">
    <source>
        <dbReference type="ARBA" id="ARBA00023315"/>
    </source>
</evidence>
<feature type="region of interest" description="Disordered" evidence="16">
    <location>
        <begin position="544"/>
        <end position="593"/>
    </location>
</feature>
<feature type="compositionally biased region" description="Low complexity" evidence="16">
    <location>
        <begin position="243"/>
        <end position="255"/>
    </location>
</feature>
<evidence type="ECO:0000313" key="20">
    <source>
        <dbReference type="Proteomes" id="UP000323386"/>
    </source>
</evidence>
<dbReference type="Gene3D" id="3.40.1160.10">
    <property type="entry name" value="Acetylglutamate kinase-like"/>
    <property type="match status" value="1"/>
</dbReference>
<comment type="pathway">
    <text evidence="3">Amino-acid biosynthesis; L-arginine biosynthesis; N(2)-acetyl-L-ornithine from L-glutamate: step 1/4.</text>
</comment>
<feature type="compositionally biased region" description="Low complexity" evidence="16">
    <location>
        <begin position="553"/>
        <end position="562"/>
    </location>
</feature>
<reference evidence="19 20" key="1">
    <citation type="submission" date="2018-03" db="EMBL/GenBank/DDBJ databases">
        <authorList>
            <person name="Guldener U."/>
        </authorList>
    </citation>
    <scope>NUCLEOTIDE SEQUENCE [LARGE SCALE GENOMIC DNA]</scope>
    <source>
        <strain evidence="19 20">DAOM196992</strain>
    </source>
</reference>
<accession>A0A5C3FC53</accession>
<dbReference type="Pfam" id="PF04768">
    <property type="entry name" value="NAT"/>
    <property type="match status" value="1"/>
</dbReference>
<feature type="region of interest" description="Disordered" evidence="16">
    <location>
        <begin position="373"/>
        <end position="401"/>
    </location>
</feature>
<dbReference type="Gene3D" id="3.40.630.30">
    <property type="match status" value="1"/>
</dbReference>
<dbReference type="Proteomes" id="UP000323386">
    <property type="component" value="Unassembled WGS sequence"/>
</dbReference>
<feature type="region of interest" description="Disordered" evidence="16">
    <location>
        <begin position="234"/>
        <end position="280"/>
    </location>
</feature>
<evidence type="ECO:0000256" key="6">
    <source>
        <dbReference type="ARBA" id="ARBA00018802"/>
    </source>
</evidence>
<dbReference type="PANTHER" id="PTHR23342:SF4">
    <property type="entry name" value="AMINO-ACID ACETYLTRANSFERASE, MITOCHONDRIAL"/>
    <property type="match status" value="1"/>
</dbReference>
<evidence type="ECO:0000256" key="15">
    <source>
        <dbReference type="ARBA" id="ARBA00048372"/>
    </source>
</evidence>
<keyword evidence="10" id="KW-0496">Mitochondrion</keyword>
<dbReference type="PROSITE" id="PS51186">
    <property type="entry name" value="GNAT"/>
    <property type="match status" value="1"/>
</dbReference>
<comment type="subcellular location">
    <subcellularLocation>
        <location evidence="2">Mitochondrion</location>
    </subcellularLocation>
</comment>
<comment type="catalytic activity">
    <reaction evidence="15">
        <text>L-glutamate + acetyl-CoA = N-acetyl-L-glutamate + CoA + H(+)</text>
        <dbReference type="Rhea" id="RHEA:24292"/>
        <dbReference type="ChEBI" id="CHEBI:15378"/>
        <dbReference type="ChEBI" id="CHEBI:29985"/>
        <dbReference type="ChEBI" id="CHEBI:44337"/>
        <dbReference type="ChEBI" id="CHEBI:57287"/>
        <dbReference type="ChEBI" id="CHEBI:57288"/>
        <dbReference type="EC" id="2.3.1.1"/>
    </reaction>
</comment>
<dbReference type="GO" id="GO:0005759">
    <property type="term" value="C:mitochondrial matrix"/>
    <property type="evidence" value="ECO:0007669"/>
    <property type="project" value="TreeGrafter"/>
</dbReference>
<keyword evidence="11" id="KW-0012">Acyltransferase</keyword>
<evidence type="ECO:0000256" key="5">
    <source>
        <dbReference type="ARBA" id="ARBA00012697"/>
    </source>
</evidence>
<evidence type="ECO:0000256" key="9">
    <source>
        <dbReference type="ARBA" id="ARBA00022946"/>
    </source>
</evidence>
<evidence type="ECO:0000256" key="1">
    <source>
        <dbReference type="ARBA" id="ARBA00002294"/>
    </source>
</evidence>
<dbReference type="GO" id="GO:0006592">
    <property type="term" value="P:ornithine biosynthetic process"/>
    <property type="evidence" value="ECO:0007669"/>
    <property type="project" value="TreeGrafter"/>
</dbReference>
<dbReference type="GO" id="GO:0004042">
    <property type="term" value="F:L-glutamate N-acetyltransferase activity"/>
    <property type="evidence" value="ECO:0007669"/>
    <property type="project" value="TreeGrafter"/>
</dbReference>
<proteinExistence type="inferred from homology"/>
<keyword evidence="20" id="KW-1185">Reference proteome</keyword>